<keyword evidence="4" id="KW-0547">Nucleotide-binding</keyword>
<dbReference type="RefSeq" id="WP_145168745.1">
    <property type="nucleotide sequence ID" value="NZ_CP036525.1"/>
</dbReference>
<dbReference type="InterPro" id="IPR000719">
    <property type="entry name" value="Prot_kinase_dom"/>
</dbReference>
<evidence type="ECO:0000256" key="3">
    <source>
        <dbReference type="ARBA" id="ARBA00022737"/>
    </source>
</evidence>
<sequence>MNRESNLSHDLDLLVDEVAEEFLFAVRAGERTSVDAFVSSHPKVLANPALGQPLRQMLETLQAVHGLGGESLPAAAVPAKTFTQQPADWPKFEDYELLRVAGRGGMGVVYEATQLSLSRRVALKVLPDHTLNNPSAVARFQQEARSAAQLHHTNIVPVFEIGNDGGHCFYAMQFIEGYSLDEVISQVRERGEIDTAKLPDVSTKEMLGGSTTESEGTVPNSKSASLDFLVSTICSDIPLEAQQTPKISGKIDTVVRRPGSSSFSVSQHSKPYYRNVAHIGRQIADGLQHAHERGVIHRDIKPANVVLDAEGVAWITDFGLAKTDDTDLTRDGDVVGTLRYMSPERFTGTCGAYSDIYSLGVTLYEMLVLQSPFSAHDRISLIAAIRDTQPPLLRSINHRVPSDLQTIVEKAMEKDPRRRYQTAAAMSDDLDRFLDGRPIRARRVGSVERFWLWSKNNVALAAAIAAIAAVLVVGSAVSTWQAVRATKAEKLATVEAARATQAEQVQATLREKSEANEQTAIAQADRATKAEAIAVQEKEATRQALAKSQLDLAEKEFERGKFIEAQKILDETPESFRDSNWRFQQSHSRDFNAQLSIPAVGLAYQMQLLPRGDRFAASFAYNRIGIFSVSGQQVGDWIPTTSPRVSFGIDRAGNRLAFARSQNEVVVTDLGTGLDIRKWKLNIGKIGHVLLSPDGEIVLAAGGTKLTAYSTQTDSPLWSQPYKGVAPAFSPDGRTVAHLVANADLELKIELLDTLTGAVRGTLETTADNPEKTTLQFDQTGDRLACLGGDEVILWNTQTGKKNRGLHFPGETVKWLSPDGASVATLSGARIRLWESTTGRLLRSLNGAVAEIREFFFSPDGKMLLSSQMLSNDAEVNIWPTRLEEGIASVQLIPKESKCRSIIFDHDASNFYAIADRSAGAWQTRGDSQTWDFTTTREIQDLAVHPVDRSIILSEWTKKTFTHLSPTGESLESFGFNHGASLRFNRNGDRLLVVQGAFHDSKGAWSFAVLEYPSGNILQDIMFGNGSNGISSHQPFAAFCLDDSAVATAARVGGINVWDWKAGKLIRQIDAAQTGSIRCLASSSDGGRLASGGPDRWIRVWDAATGQLQTAFRAHWEGVSCLKFSPDGREILSGSDLGTVRIHDAASGEERLSFYGLTTPVIDVDFSPDGKLIAAITMDAVTKVWDRELSIRHARLPWKPKENGPLVATDADGWQELLAPLDPLEVATSGTLWKLEDSKLFSPVAQYATIQLPANLSGTSYQVRVVLRQRDAKSVFHVVLPVADRMCGFELEGRPGIGIWSGLIQVKGQFGNRLPGAVEGKQVTDAQEHELEVTVRLDDANAIITATLDARPLYRWKGPQTDLSQHKSWAMTDPGFLALGSFRSIANEWVVSKVKVKRLDPAAAIRVGAEIDGAWTTAVAEVDSPQRGGRNADRVNADGPTHQSLARLVEQSASSPNDSQLAIRAAALQVWFGLDADYSVTRQRMLNQASDTTDCQLAQRVAKLSCIRPLSDASQREAVLALAHQAMKTGFKSTEMHRARLSLGMAEYRGGLYTESAATLAAVPSTKGANRWLGDLIKDTASFYRAMSLFQDGKKKESLAIFSETEARMTRLPDGKLYPLTDDANDVRLIHRLTYKEAKALLAEASIDEEQNPSEAPDEP</sequence>
<organism evidence="9 10">
    <name type="scientific">Rubripirellula lacrimiformis</name>
    <dbReference type="NCBI Taxonomy" id="1930273"/>
    <lineage>
        <taxon>Bacteria</taxon>
        <taxon>Pseudomonadati</taxon>
        <taxon>Planctomycetota</taxon>
        <taxon>Planctomycetia</taxon>
        <taxon>Pirellulales</taxon>
        <taxon>Pirellulaceae</taxon>
        <taxon>Rubripirellula</taxon>
    </lineage>
</organism>
<dbReference type="SMART" id="SM00220">
    <property type="entry name" value="S_TKc"/>
    <property type="match status" value="1"/>
</dbReference>
<evidence type="ECO:0000256" key="7">
    <source>
        <dbReference type="PROSITE-ProRule" id="PRU00221"/>
    </source>
</evidence>
<dbReference type="PROSITE" id="PS50294">
    <property type="entry name" value="WD_REPEATS_REGION"/>
    <property type="match status" value="2"/>
</dbReference>
<dbReference type="EMBL" id="CP036525">
    <property type="protein sequence ID" value="QDT02961.1"/>
    <property type="molecule type" value="Genomic_DNA"/>
</dbReference>
<dbReference type="SMART" id="SM00320">
    <property type="entry name" value="WD40"/>
    <property type="match status" value="6"/>
</dbReference>
<feature type="repeat" description="WD" evidence="7">
    <location>
        <begin position="1112"/>
        <end position="1153"/>
    </location>
</feature>
<name>A0A517N766_9BACT</name>
<dbReference type="PANTHER" id="PTHR43289">
    <property type="entry name" value="MITOGEN-ACTIVATED PROTEIN KINASE KINASE KINASE 20-RELATED"/>
    <property type="match status" value="1"/>
</dbReference>
<dbReference type="InterPro" id="IPR015943">
    <property type="entry name" value="WD40/YVTN_repeat-like_dom_sf"/>
</dbReference>
<dbReference type="InterPro" id="IPR019775">
    <property type="entry name" value="WD40_repeat_CS"/>
</dbReference>
<dbReference type="GO" id="GO:0005524">
    <property type="term" value="F:ATP binding"/>
    <property type="evidence" value="ECO:0007669"/>
    <property type="project" value="UniProtKB-KW"/>
</dbReference>
<keyword evidence="2 9" id="KW-0808">Transferase</keyword>
<dbReference type="EC" id="2.7.11.1" evidence="9"/>
<accession>A0A517N766</accession>
<keyword evidence="5 9" id="KW-0418">Kinase</keyword>
<protein>
    <submittedName>
        <fullName evidence="9">Serine/threonine-protein kinase PrkC</fullName>
        <ecNumber evidence="9">2.7.11.1</ecNumber>
    </submittedName>
</protein>
<reference evidence="9 10" key="1">
    <citation type="submission" date="2019-02" db="EMBL/GenBank/DDBJ databases">
        <title>Deep-cultivation of Planctomycetes and their phenomic and genomic characterization uncovers novel biology.</title>
        <authorList>
            <person name="Wiegand S."/>
            <person name="Jogler M."/>
            <person name="Boedeker C."/>
            <person name="Pinto D."/>
            <person name="Vollmers J."/>
            <person name="Rivas-Marin E."/>
            <person name="Kohn T."/>
            <person name="Peeters S.H."/>
            <person name="Heuer A."/>
            <person name="Rast P."/>
            <person name="Oberbeckmann S."/>
            <person name="Bunk B."/>
            <person name="Jeske O."/>
            <person name="Meyerdierks A."/>
            <person name="Storesund J.E."/>
            <person name="Kallscheuer N."/>
            <person name="Luecker S."/>
            <person name="Lage O.M."/>
            <person name="Pohl T."/>
            <person name="Merkel B.J."/>
            <person name="Hornburger P."/>
            <person name="Mueller R.-W."/>
            <person name="Bruemmer F."/>
            <person name="Labrenz M."/>
            <person name="Spormann A.M."/>
            <person name="Op den Camp H."/>
            <person name="Overmann J."/>
            <person name="Amann R."/>
            <person name="Jetten M.S.M."/>
            <person name="Mascher T."/>
            <person name="Medema M.H."/>
            <person name="Devos D.P."/>
            <person name="Kaster A.-K."/>
            <person name="Ovreas L."/>
            <person name="Rohde M."/>
            <person name="Galperin M.Y."/>
            <person name="Jogler C."/>
        </authorList>
    </citation>
    <scope>NUCLEOTIDE SEQUENCE [LARGE SCALE GENOMIC DNA]</scope>
    <source>
        <strain evidence="9 10">K22_7</strain>
    </source>
</reference>
<evidence type="ECO:0000313" key="9">
    <source>
        <dbReference type="EMBL" id="QDT02961.1"/>
    </source>
</evidence>
<dbReference type="GO" id="GO:0004674">
    <property type="term" value="F:protein serine/threonine kinase activity"/>
    <property type="evidence" value="ECO:0007669"/>
    <property type="project" value="UniProtKB-EC"/>
</dbReference>
<keyword evidence="6" id="KW-0067">ATP-binding</keyword>
<dbReference type="PROSITE" id="PS00678">
    <property type="entry name" value="WD_REPEATS_1"/>
    <property type="match status" value="1"/>
</dbReference>
<dbReference type="InterPro" id="IPR001680">
    <property type="entry name" value="WD40_rpt"/>
</dbReference>
<evidence type="ECO:0000256" key="2">
    <source>
        <dbReference type="ARBA" id="ARBA00022679"/>
    </source>
</evidence>
<dbReference type="Gene3D" id="2.130.10.10">
    <property type="entry name" value="YVTN repeat-like/Quinoprotein amine dehydrogenase"/>
    <property type="match status" value="3"/>
</dbReference>
<evidence type="ECO:0000256" key="4">
    <source>
        <dbReference type="ARBA" id="ARBA00022741"/>
    </source>
</evidence>
<keyword evidence="1 7" id="KW-0853">WD repeat</keyword>
<dbReference type="Gene3D" id="1.10.510.10">
    <property type="entry name" value="Transferase(Phosphotransferase) domain 1"/>
    <property type="match status" value="1"/>
</dbReference>
<dbReference type="InterPro" id="IPR008271">
    <property type="entry name" value="Ser/Thr_kinase_AS"/>
</dbReference>
<evidence type="ECO:0000313" key="10">
    <source>
        <dbReference type="Proteomes" id="UP000318538"/>
    </source>
</evidence>
<dbReference type="SUPFAM" id="SSF56112">
    <property type="entry name" value="Protein kinase-like (PK-like)"/>
    <property type="match status" value="1"/>
</dbReference>
<proteinExistence type="predicted"/>
<keyword evidence="3" id="KW-0677">Repeat</keyword>
<dbReference type="Pfam" id="PF00400">
    <property type="entry name" value="WD40"/>
    <property type="match status" value="3"/>
</dbReference>
<dbReference type="OrthoDB" id="500858at2"/>
<dbReference type="Pfam" id="PF00069">
    <property type="entry name" value="Pkinase"/>
    <property type="match status" value="2"/>
</dbReference>
<dbReference type="PROSITE" id="PS50011">
    <property type="entry name" value="PROTEIN_KINASE_DOM"/>
    <property type="match status" value="1"/>
</dbReference>
<evidence type="ECO:0000256" key="5">
    <source>
        <dbReference type="ARBA" id="ARBA00022777"/>
    </source>
</evidence>
<keyword evidence="10" id="KW-1185">Reference proteome</keyword>
<dbReference type="PROSITE" id="PS50082">
    <property type="entry name" value="WD_REPEATS_2"/>
    <property type="match status" value="3"/>
</dbReference>
<feature type="domain" description="Protein kinase" evidence="8">
    <location>
        <begin position="95"/>
        <end position="434"/>
    </location>
</feature>
<dbReference type="PANTHER" id="PTHR43289:SF34">
    <property type="entry name" value="SERINE_THREONINE-PROTEIN KINASE YBDM-RELATED"/>
    <property type="match status" value="1"/>
</dbReference>
<dbReference type="InterPro" id="IPR011047">
    <property type="entry name" value="Quinoprotein_ADH-like_sf"/>
</dbReference>
<dbReference type="Gene3D" id="3.30.200.20">
    <property type="entry name" value="Phosphorylase Kinase, domain 1"/>
    <property type="match status" value="1"/>
</dbReference>
<dbReference type="KEGG" id="rlc:K227x_13400"/>
<dbReference type="SUPFAM" id="SSF50998">
    <property type="entry name" value="Quinoprotein alcohol dehydrogenase-like"/>
    <property type="match status" value="2"/>
</dbReference>
<feature type="repeat" description="WD" evidence="7">
    <location>
        <begin position="1070"/>
        <end position="1111"/>
    </location>
</feature>
<dbReference type="CDD" id="cd14014">
    <property type="entry name" value="STKc_PknB_like"/>
    <property type="match status" value="1"/>
</dbReference>
<evidence type="ECO:0000259" key="8">
    <source>
        <dbReference type="PROSITE" id="PS50011"/>
    </source>
</evidence>
<evidence type="ECO:0000256" key="6">
    <source>
        <dbReference type="ARBA" id="ARBA00022840"/>
    </source>
</evidence>
<dbReference type="InterPro" id="IPR011009">
    <property type="entry name" value="Kinase-like_dom_sf"/>
</dbReference>
<dbReference type="PROSITE" id="PS00108">
    <property type="entry name" value="PROTEIN_KINASE_ST"/>
    <property type="match status" value="1"/>
</dbReference>
<evidence type="ECO:0000256" key="1">
    <source>
        <dbReference type="ARBA" id="ARBA00022574"/>
    </source>
</evidence>
<gene>
    <name evidence="9" type="primary">prkC_8</name>
    <name evidence="9" type="ORF">K227x_13400</name>
</gene>
<dbReference type="Proteomes" id="UP000318538">
    <property type="component" value="Chromosome"/>
</dbReference>
<feature type="repeat" description="WD" evidence="7">
    <location>
        <begin position="1154"/>
        <end position="1186"/>
    </location>
</feature>